<reference evidence="2 3" key="1">
    <citation type="journal article" date="2018" name="Int. J. Syst. Evol. Microbiol.">
        <title>Adhaeribacter swui sp. nov., isolated from wet mud.</title>
        <authorList>
            <person name="Kim D.U."/>
            <person name="Kim K.W."/>
            <person name="Kang M.S."/>
            <person name="Kim J.Y."/>
            <person name="Jang J.H."/>
            <person name="Kim M.K."/>
        </authorList>
    </citation>
    <scope>NUCLEOTIDE SEQUENCE [LARGE SCALE GENOMIC DNA]</scope>
    <source>
        <strain evidence="2 3">KCTC 52873</strain>
    </source>
</reference>
<dbReference type="Gene3D" id="2.60.40.4070">
    <property type="match status" value="1"/>
</dbReference>
<gene>
    <name evidence="2" type="ORF">HUW51_15530</name>
</gene>
<evidence type="ECO:0000259" key="1">
    <source>
        <dbReference type="PROSITE" id="PS51175"/>
    </source>
</evidence>
<dbReference type="InterPro" id="IPR026444">
    <property type="entry name" value="Secre_tail"/>
</dbReference>
<dbReference type="Pfam" id="PF16990">
    <property type="entry name" value="CBM_35"/>
    <property type="match status" value="1"/>
</dbReference>
<dbReference type="InterPro" id="IPR008979">
    <property type="entry name" value="Galactose-bd-like_sf"/>
</dbReference>
<dbReference type="Proteomes" id="UP000515237">
    <property type="component" value="Chromosome"/>
</dbReference>
<dbReference type="PROSITE" id="PS51175">
    <property type="entry name" value="CBM6"/>
    <property type="match status" value="1"/>
</dbReference>
<evidence type="ECO:0000313" key="2">
    <source>
        <dbReference type="EMBL" id="QNF34065.1"/>
    </source>
</evidence>
<name>A0A7G7GA81_9BACT</name>
<dbReference type="Pfam" id="PF18962">
    <property type="entry name" value="Por_Secre_tail"/>
    <property type="match status" value="1"/>
</dbReference>
<keyword evidence="3" id="KW-1185">Reference proteome</keyword>
<organism evidence="2 3">
    <name type="scientific">Adhaeribacter swui</name>
    <dbReference type="NCBI Taxonomy" id="2086471"/>
    <lineage>
        <taxon>Bacteria</taxon>
        <taxon>Pseudomonadati</taxon>
        <taxon>Bacteroidota</taxon>
        <taxon>Cytophagia</taxon>
        <taxon>Cytophagales</taxon>
        <taxon>Hymenobacteraceae</taxon>
        <taxon>Adhaeribacter</taxon>
    </lineage>
</organism>
<feature type="domain" description="CBM6" evidence="1">
    <location>
        <begin position="397"/>
        <end position="520"/>
    </location>
</feature>
<accession>A0A7G7GA81</accession>
<dbReference type="InterPro" id="IPR005084">
    <property type="entry name" value="CBM6"/>
</dbReference>
<protein>
    <submittedName>
        <fullName evidence="2">T9SS type A sorting domain-containing protein</fullName>
    </submittedName>
</protein>
<sequence length="633" mass="70213">MKLIRLSSYQHQLNIKVIGACLFLFSFVTVASVYAQTNPPIFRDDFNRPELGDDWSQSYDWSIQSGYAYNFVNGTGSYLKTAKNYSAPSYILETTSKGFSVSYQREFRIFFGQVSGQNDQGIDSSYVLSYTPNSGGQLTLSKATGNIYYTETLDEVSIYPFLDTNRWYRFKIERYKSGLIQVYLDKGRGYSNIPLLEAIDTTYQKLGHFGWQIDTQTAPEAFFVDWIEARKPEVEKPAEREKPTPDDIITQVSAASSRSYNVTKLNVGAKSYADQLFTITSVPDYLKGASFIQTSAEDRRDTSSTFLTMFLRKAVVVYVAYDPKATELPAWLKGWKKTGDIIETNDPANSFLNVYSKLIDNPYIYPAPFLLGGNMAVPATGAQSNYLVAAVEKPEIARYEAEYATLKGARIAINHSGYSGTGFVDFINPSSDYIEWSVKIETPGLYSVGLNYSNGQEANRALHITVDGIGITTHSFTTTSNWETWSFFGGSSVFLTPGTHLIRATAIGQSGPNVDYLSLSYVSAAPEASFSRMASASLASGIREKAAASVKEHLAYPNPFTDNTTITYTLAEDVPVNLTLYSLEGKQVKVLVNEKQTAGVHAITVNGSSLAKGLYFYRLQTGSQVNVRKIVRQ</sequence>
<proteinExistence type="predicted"/>
<evidence type="ECO:0000313" key="3">
    <source>
        <dbReference type="Proteomes" id="UP000515237"/>
    </source>
</evidence>
<dbReference type="KEGG" id="aswu:HUW51_15530"/>
<dbReference type="AlphaFoldDB" id="A0A7G7GA81"/>
<dbReference type="RefSeq" id="WP_185270547.1">
    <property type="nucleotide sequence ID" value="NZ_CP055156.1"/>
</dbReference>
<dbReference type="SUPFAM" id="SSF49785">
    <property type="entry name" value="Galactose-binding domain-like"/>
    <property type="match status" value="1"/>
</dbReference>
<dbReference type="EMBL" id="CP055156">
    <property type="protein sequence ID" value="QNF34065.1"/>
    <property type="molecule type" value="Genomic_DNA"/>
</dbReference>
<dbReference type="GO" id="GO:0030246">
    <property type="term" value="F:carbohydrate binding"/>
    <property type="evidence" value="ECO:0007669"/>
    <property type="project" value="InterPro"/>
</dbReference>
<dbReference type="Gene3D" id="2.60.120.260">
    <property type="entry name" value="Galactose-binding domain-like"/>
    <property type="match status" value="1"/>
</dbReference>
<dbReference type="NCBIfam" id="TIGR04183">
    <property type="entry name" value="Por_Secre_tail"/>
    <property type="match status" value="1"/>
</dbReference>